<feature type="domain" description="UFSP1/2/DUB catalytic" evidence="3">
    <location>
        <begin position="192"/>
        <end position="422"/>
    </location>
</feature>
<proteinExistence type="predicted"/>
<dbReference type="AlphaFoldDB" id="A0AAJ8L833"/>
<keyword evidence="5" id="KW-1185">Reference proteome</keyword>
<evidence type="ECO:0000256" key="1">
    <source>
        <dbReference type="ARBA" id="ARBA00022801"/>
    </source>
</evidence>
<dbReference type="RefSeq" id="XP_070059304.1">
    <property type="nucleotide sequence ID" value="XM_070203203.1"/>
</dbReference>
<dbReference type="KEGG" id="kpin:30173072"/>
<accession>A0AAJ8L833</accession>
<dbReference type="Gene3D" id="3.90.70.130">
    <property type="match status" value="1"/>
</dbReference>
<dbReference type="Proteomes" id="UP000094020">
    <property type="component" value="Chromosome 8"/>
</dbReference>
<evidence type="ECO:0000313" key="4">
    <source>
        <dbReference type="EMBL" id="WWC71924.1"/>
    </source>
</evidence>
<organism evidence="4 5">
    <name type="scientific">Kwoniella pini CBS 10737</name>
    <dbReference type="NCBI Taxonomy" id="1296096"/>
    <lineage>
        <taxon>Eukaryota</taxon>
        <taxon>Fungi</taxon>
        <taxon>Dikarya</taxon>
        <taxon>Basidiomycota</taxon>
        <taxon>Agaricomycotina</taxon>
        <taxon>Tremellomycetes</taxon>
        <taxon>Tremellales</taxon>
        <taxon>Cryptococcaceae</taxon>
        <taxon>Kwoniella</taxon>
    </lineage>
</organism>
<sequence>MSICPVCGEIQNADQRAFAYHVNSHFEAGKSTSMSSPEKYGPTREISDQTTCPICDFPLSFLSPNIAQSHINTCLDDSSTSHQRTSNILSQDLDPDECGLDYDYDSHFLSDMQNERNRSVDAVDEEWDGPAKPGGWMGWAGKKVQKGDEWWDPINGSISEIPSNFSPGVIPVLAEILRKSSRRGTTRRAVLCRDVTHIKGQWKFDMGWGCGFRNSLMSLSSLLSIPAYQTMFDPQSNGAEPGIRRAQGWIQEAWEEGFDPLGREQLRGKVLGTRKWIGPSEMYAMFSYQGIPCGIYDFPKPVNLKGKRRLAHIALRDWVVSYFSEEPRHVDTKHPQSAFDVMMRTAENGAGRGEVVRISNKFPLILQHSGHSRTIIGYEENSRGDINLLLFDPARSMPKSIRSAGIAGLIESRQKRPSLSQDSTQSSSMKPSKPNMLKKKSSSITKTHESIPFSPPYTNGRAEINYDSSFEMNEQVPHQRGGGLILEDDEEMISGGWVRKRIKKFNLSNHQNEVINDNYNHYNQQIDTLKPLTYFRESLSNLSKFNNYQILAFTGGPILTQNERDMRKISTSTVFKTEIR</sequence>
<evidence type="ECO:0000259" key="3">
    <source>
        <dbReference type="Pfam" id="PF07910"/>
    </source>
</evidence>
<evidence type="ECO:0000313" key="5">
    <source>
        <dbReference type="Proteomes" id="UP000094020"/>
    </source>
</evidence>
<dbReference type="GO" id="GO:0016787">
    <property type="term" value="F:hydrolase activity"/>
    <property type="evidence" value="ECO:0007669"/>
    <property type="project" value="UniProtKB-KW"/>
</dbReference>
<reference evidence="4" key="2">
    <citation type="submission" date="2024-02" db="EMBL/GenBank/DDBJ databases">
        <title>Comparative genomics of Cryptococcus and Kwoniella reveals pathogenesis evolution and contrasting modes of karyotype evolution via chromosome fusion or intercentromeric recombination.</title>
        <authorList>
            <person name="Coelho M.A."/>
            <person name="David-Palma M."/>
            <person name="Shea T."/>
            <person name="Bowers K."/>
            <person name="McGinley-Smith S."/>
            <person name="Mohammad A.W."/>
            <person name="Gnirke A."/>
            <person name="Yurkov A.M."/>
            <person name="Nowrousian M."/>
            <person name="Sun S."/>
            <person name="Cuomo C.A."/>
            <person name="Heitman J."/>
        </authorList>
    </citation>
    <scope>NUCLEOTIDE SEQUENCE</scope>
    <source>
        <strain evidence="4">CBS 10737</strain>
    </source>
</reference>
<dbReference type="InterPro" id="IPR012462">
    <property type="entry name" value="UFSP1/2_DUB_cat"/>
</dbReference>
<feature type="compositionally biased region" description="Low complexity" evidence="2">
    <location>
        <begin position="417"/>
        <end position="434"/>
    </location>
</feature>
<reference evidence="4" key="1">
    <citation type="submission" date="2013-07" db="EMBL/GenBank/DDBJ databases">
        <authorList>
            <consortium name="The Broad Institute Genome Sequencing Platform"/>
            <person name="Cuomo C."/>
            <person name="Litvintseva A."/>
            <person name="Chen Y."/>
            <person name="Heitman J."/>
            <person name="Sun S."/>
            <person name="Springer D."/>
            <person name="Dromer F."/>
            <person name="Young S.K."/>
            <person name="Zeng Q."/>
            <person name="Gargeya S."/>
            <person name="Fitzgerald M."/>
            <person name="Abouelleil A."/>
            <person name="Alvarado L."/>
            <person name="Berlin A.M."/>
            <person name="Chapman S.B."/>
            <person name="Dewar J."/>
            <person name="Goldberg J."/>
            <person name="Griggs A."/>
            <person name="Gujja S."/>
            <person name="Hansen M."/>
            <person name="Howarth C."/>
            <person name="Imamovic A."/>
            <person name="Larimer J."/>
            <person name="McCowan C."/>
            <person name="Murphy C."/>
            <person name="Pearson M."/>
            <person name="Priest M."/>
            <person name="Roberts A."/>
            <person name="Saif S."/>
            <person name="Shea T."/>
            <person name="Sykes S."/>
            <person name="Wortman J."/>
            <person name="Nusbaum C."/>
            <person name="Birren B."/>
        </authorList>
    </citation>
    <scope>NUCLEOTIDE SEQUENCE</scope>
    <source>
        <strain evidence="4">CBS 10737</strain>
    </source>
</reference>
<feature type="region of interest" description="Disordered" evidence="2">
    <location>
        <begin position="410"/>
        <end position="459"/>
    </location>
</feature>
<dbReference type="GeneID" id="30173072"/>
<protein>
    <recommendedName>
        <fullName evidence="3">UFSP1/2/DUB catalytic domain-containing protein</fullName>
    </recommendedName>
</protein>
<name>A0AAJ8L833_9TREE</name>
<evidence type="ECO:0000256" key="2">
    <source>
        <dbReference type="SAM" id="MobiDB-lite"/>
    </source>
</evidence>
<dbReference type="EMBL" id="CP144526">
    <property type="protein sequence ID" value="WWC71924.1"/>
    <property type="molecule type" value="Genomic_DNA"/>
</dbReference>
<keyword evidence="1" id="KW-0378">Hydrolase</keyword>
<gene>
    <name evidence="4" type="ORF">I206_105883</name>
</gene>
<dbReference type="Pfam" id="PF07910">
    <property type="entry name" value="Peptidase_C78"/>
    <property type="match status" value="1"/>
</dbReference>